<sequence>MSIPSRLSRYLDRRGAHYQVSTHDYSRSSAETARTAHIPPHQLAKSVVLEDDRGWVVAVVPADSRVMIGRIAELLGRERLRLADEDRIAMLFEECDRGAVPPLAMAWGLPTLVDEDLGSVDVVYMEGGDHECLLRMSREEFREAMAEAIQGHFCRPVRH</sequence>
<name>A0A5C8P000_9BURK</name>
<dbReference type="GO" id="GO:0002161">
    <property type="term" value="F:aminoacyl-tRNA deacylase activity"/>
    <property type="evidence" value="ECO:0007669"/>
    <property type="project" value="InterPro"/>
</dbReference>
<proteinExistence type="predicted"/>
<gene>
    <name evidence="2" type="ORF">FHP08_04700</name>
</gene>
<dbReference type="EMBL" id="VDUY01000002">
    <property type="protein sequence ID" value="TXL66930.1"/>
    <property type="molecule type" value="Genomic_DNA"/>
</dbReference>
<dbReference type="SUPFAM" id="SSF55826">
    <property type="entry name" value="YbaK/ProRS associated domain"/>
    <property type="match status" value="1"/>
</dbReference>
<keyword evidence="3" id="KW-1185">Reference proteome</keyword>
<accession>A0A5C8P000</accession>
<protein>
    <submittedName>
        <fullName evidence="2">YbaK/EbsC family protein</fullName>
    </submittedName>
</protein>
<dbReference type="PANTHER" id="PTHR30411:SF9">
    <property type="entry name" value="MULTIFUNCTIONAL SER_THR-TRNA DEACYLASE PROXP-Y"/>
    <property type="match status" value="1"/>
</dbReference>
<reference evidence="2 3" key="1">
    <citation type="submission" date="2019-06" db="EMBL/GenBank/DDBJ databases">
        <title>Quisquiliibacterium sp. nov., isolated from a maize field.</title>
        <authorList>
            <person name="Lin S.-Y."/>
            <person name="Tsai C.-F."/>
            <person name="Young C.-C."/>
        </authorList>
    </citation>
    <scope>NUCLEOTIDE SEQUENCE [LARGE SCALE GENOMIC DNA]</scope>
    <source>
        <strain evidence="2 3">CC-CFT501</strain>
    </source>
</reference>
<organism evidence="2 3">
    <name type="scientific">Zeimonas arvi</name>
    <dbReference type="NCBI Taxonomy" id="2498847"/>
    <lineage>
        <taxon>Bacteria</taxon>
        <taxon>Pseudomonadati</taxon>
        <taxon>Pseudomonadota</taxon>
        <taxon>Betaproteobacteria</taxon>
        <taxon>Burkholderiales</taxon>
        <taxon>Burkholderiaceae</taxon>
        <taxon>Zeimonas</taxon>
    </lineage>
</organism>
<dbReference type="Gene3D" id="3.90.960.10">
    <property type="entry name" value="YbaK/aminoacyl-tRNA synthetase-associated domain"/>
    <property type="match status" value="1"/>
</dbReference>
<dbReference type="InterPro" id="IPR007214">
    <property type="entry name" value="YbaK/aa-tRNA-synth-assoc-dom"/>
</dbReference>
<dbReference type="PANTHER" id="PTHR30411">
    <property type="entry name" value="CYTOPLASMIC PROTEIN"/>
    <property type="match status" value="1"/>
</dbReference>
<evidence type="ECO:0000259" key="1">
    <source>
        <dbReference type="Pfam" id="PF04073"/>
    </source>
</evidence>
<dbReference type="RefSeq" id="WP_147703179.1">
    <property type="nucleotide sequence ID" value="NZ_VDUY01000002.1"/>
</dbReference>
<feature type="domain" description="YbaK/aminoacyl-tRNA synthetase-associated" evidence="1">
    <location>
        <begin position="27"/>
        <end position="143"/>
    </location>
</feature>
<evidence type="ECO:0000313" key="3">
    <source>
        <dbReference type="Proteomes" id="UP000321548"/>
    </source>
</evidence>
<evidence type="ECO:0000313" key="2">
    <source>
        <dbReference type="EMBL" id="TXL66930.1"/>
    </source>
</evidence>
<dbReference type="InterPro" id="IPR036754">
    <property type="entry name" value="YbaK/aa-tRNA-synt-asso_dom_sf"/>
</dbReference>
<dbReference type="Pfam" id="PF04073">
    <property type="entry name" value="tRNA_edit"/>
    <property type="match status" value="1"/>
</dbReference>
<dbReference type="OrthoDB" id="9786549at2"/>
<comment type="caution">
    <text evidence="2">The sequence shown here is derived from an EMBL/GenBank/DDBJ whole genome shotgun (WGS) entry which is preliminary data.</text>
</comment>
<dbReference type="CDD" id="cd04332">
    <property type="entry name" value="YbaK_like"/>
    <property type="match status" value="1"/>
</dbReference>
<dbReference type="AlphaFoldDB" id="A0A5C8P000"/>
<dbReference type="Proteomes" id="UP000321548">
    <property type="component" value="Unassembled WGS sequence"/>
</dbReference>